<dbReference type="InterPro" id="IPR039900">
    <property type="entry name" value="Pat1-like"/>
</dbReference>
<dbReference type="GO" id="GO:0000290">
    <property type="term" value="P:deadenylation-dependent decapping of nuclear-transcribed mRNA"/>
    <property type="evidence" value="ECO:0007669"/>
    <property type="project" value="InterPro"/>
</dbReference>
<feature type="region of interest" description="Disordered" evidence="3">
    <location>
        <begin position="1"/>
        <end position="25"/>
    </location>
</feature>
<feature type="compositionally biased region" description="Gly residues" evidence="3">
    <location>
        <begin position="262"/>
        <end position="271"/>
    </location>
</feature>
<accession>A0AAW0TLE8</accession>
<feature type="compositionally biased region" description="Polar residues" evidence="3">
    <location>
        <begin position="825"/>
        <end position="834"/>
    </location>
</feature>
<feature type="compositionally biased region" description="Low complexity" evidence="3">
    <location>
        <begin position="377"/>
        <end position="388"/>
    </location>
</feature>
<protein>
    <recommendedName>
        <fullName evidence="6">mRNA decay factor PAT1 domain-containing protein</fullName>
    </recommendedName>
</protein>
<gene>
    <name evidence="4" type="ORF">O3P69_018196</name>
</gene>
<organism evidence="4 5">
    <name type="scientific">Scylla paramamosain</name>
    <name type="common">Mud crab</name>
    <dbReference type="NCBI Taxonomy" id="85552"/>
    <lineage>
        <taxon>Eukaryota</taxon>
        <taxon>Metazoa</taxon>
        <taxon>Ecdysozoa</taxon>
        <taxon>Arthropoda</taxon>
        <taxon>Crustacea</taxon>
        <taxon>Multicrustacea</taxon>
        <taxon>Malacostraca</taxon>
        <taxon>Eumalacostraca</taxon>
        <taxon>Eucarida</taxon>
        <taxon>Decapoda</taxon>
        <taxon>Pleocyemata</taxon>
        <taxon>Brachyura</taxon>
        <taxon>Eubrachyura</taxon>
        <taxon>Portunoidea</taxon>
        <taxon>Portunidae</taxon>
        <taxon>Portuninae</taxon>
        <taxon>Scylla</taxon>
    </lineage>
</organism>
<comment type="caution">
    <text evidence="4">The sequence shown here is derived from an EMBL/GenBank/DDBJ whole genome shotgun (WGS) entry which is preliminary data.</text>
</comment>
<feature type="compositionally biased region" description="Basic and acidic residues" evidence="3">
    <location>
        <begin position="447"/>
        <end position="490"/>
    </location>
</feature>
<evidence type="ECO:0008006" key="6">
    <source>
        <dbReference type="Google" id="ProtNLM"/>
    </source>
</evidence>
<keyword evidence="2" id="KW-0963">Cytoplasm</keyword>
<feature type="compositionally biased region" description="Basic residues" evidence="3">
    <location>
        <begin position="389"/>
        <end position="416"/>
    </location>
</feature>
<feature type="compositionally biased region" description="Polar residues" evidence="3">
    <location>
        <begin position="272"/>
        <end position="282"/>
    </location>
</feature>
<dbReference type="GO" id="GO:0033962">
    <property type="term" value="P:P-body assembly"/>
    <property type="evidence" value="ECO:0007669"/>
    <property type="project" value="TreeGrafter"/>
</dbReference>
<reference evidence="4 5" key="1">
    <citation type="submission" date="2023-03" db="EMBL/GenBank/DDBJ databases">
        <title>High-quality genome of Scylla paramamosain provides insights in environmental adaptation.</title>
        <authorList>
            <person name="Zhang L."/>
        </authorList>
    </citation>
    <scope>NUCLEOTIDE SEQUENCE [LARGE SCALE GENOMIC DNA]</scope>
    <source>
        <strain evidence="4">LZ_2023a</strain>
        <tissue evidence="4">Muscle</tissue>
    </source>
</reference>
<feature type="compositionally biased region" description="Polar residues" evidence="3">
    <location>
        <begin position="429"/>
        <end position="445"/>
    </location>
</feature>
<feature type="compositionally biased region" description="Low complexity" evidence="3">
    <location>
        <begin position="325"/>
        <end position="346"/>
    </location>
</feature>
<evidence type="ECO:0000256" key="2">
    <source>
        <dbReference type="ARBA" id="ARBA00022490"/>
    </source>
</evidence>
<keyword evidence="5" id="KW-1185">Reference proteome</keyword>
<feature type="region of interest" description="Disordered" evidence="3">
    <location>
        <begin position="815"/>
        <end position="834"/>
    </location>
</feature>
<evidence type="ECO:0000256" key="3">
    <source>
        <dbReference type="SAM" id="MobiDB-lite"/>
    </source>
</evidence>
<dbReference type="AlphaFoldDB" id="A0AAW0TLE8"/>
<dbReference type="EMBL" id="JARAKH010000030">
    <property type="protein sequence ID" value="KAK8387471.1"/>
    <property type="molecule type" value="Genomic_DNA"/>
</dbReference>
<dbReference type="PANTHER" id="PTHR21551">
    <property type="entry name" value="TOPOISOMERASE II-ASSOCIATED PROTEIN PAT1"/>
    <property type="match status" value="1"/>
</dbReference>
<feature type="compositionally biased region" description="Basic residues" evidence="3">
    <location>
        <begin position="360"/>
        <end position="376"/>
    </location>
</feature>
<evidence type="ECO:0000256" key="1">
    <source>
        <dbReference type="ARBA" id="ARBA00004201"/>
    </source>
</evidence>
<feature type="compositionally biased region" description="Low complexity" evidence="3">
    <location>
        <begin position="141"/>
        <end position="154"/>
    </location>
</feature>
<feature type="compositionally biased region" description="Low complexity" evidence="3">
    <location>
        <begin position="233"/>
        <end position="252"/>
    </location>
</feature>
<sequence>MDSDGFFEFDASLPPEDGAVEGGHEDEEYDALNDETFGSAAVVDGDWEESHQHLASITEANRHSSKLQNESALLNELQQLGLGNVGGYDGPTSAPISIRGYQGGPHIGSSLLGGPDLPGSPSNSIWTPSPGVDRLQPMGTPPSVGSLPSSAPLGLPSVKTVAELEQEMKLQSARTQPSLPLQPALRAEDLEKELARHSVTKGPNQGPQSHHWPSFQRPPGLNQESTLPANMYQWQMQQQQQFSQRQQQQQQQHPRFMNTFSGGSGGGGSGGNNKSVFSQPHAMQSGPGGSQHHPSHTHHNHEGSSNNFIHPHGPPHPPHHHHHQQQQQQPHSQHHSNQQQSQQQQQQHHHHHNNPPPSSHHPHHQHHHLQQQHHHNYNNSNNNNSFNNQHHHHHQQHHHQHQSHHPPHHHHHHSHHQPPGYSYHHNNRGQDGNYFNHNGSESQGRGSYERWGYDRRPYDQRGGQYERKGWDDHSSQHPSRTRRDSEAEWEEWHRCREQDEYSCLMTPREKGWLKHIQAMQLHSDTPYRDDYYYVMHSVKQQRKREEEVIEIDGLQLLLPDRGKDGASGREYEPPHLENSLGKLQVVSVNAPRKIIDLQVVHLDPSHPTTSMQREMRRHRHLLLYVEKLFNKMMELDDLERRIRHLPDCPTRDMFRSKSRTLAARLWTNLNATPDRLLQVLCIRKGKSLVSRLLGWLGEGDQEHLVVTLLQNMTLLSRKDAHDQHLALLWPATDRLVATAAPNRLLELAAAFNNNSSAQVPSQKTNLAAALYNKYGVSLVLALLVRGEQVHAMLVDSNVWQEFLSAIITALATTSSSPANEGAIPKTTTSSSADSNKNEMAAALPSVALAASPCRPGQHLARCVGVEASLLKAAQDKMAQMEAIHSKASRSQSPTKS</sequence>
<proteinExistence type="predicted"/>
<dbReference type="PANTHER" id="PTHR21551:SF0">
    <property type="entry name" value="PROTEIN ASSOCIATED WITH TOPO II RELATED-1, ISOFORM A"/>
    <property type="match status" value="1"/>
</dbReference>
<evidence type="ECO:0000313" key="5">
    <source>
        <dbReference type="Proteomes" id="UP001487740"/>
    </source>
</evidence>
<comment type="subcellular location">
    <subcellularLocation>
        <location evidence="1">Cytoplasm</location>
        <location evidence="1">P-body</location>
    </subcellularLocation>
</comment>
<feature type="region of interest" description="Disordered" evidence="3">
    <location>
        <begin position="127"/>
        <end position="154"/>
    </location>
</feature>
<dbReference type="GO" id="GO:0003723">
    <property type="term" value="F:RNA binding"/>
    <property type="evidence" value="ECO:0007669"/>
    <property type="project" value="TreeGrafter"/>
</dbReference>
<dbReference type="Proteomes" id="UP001487740">
    <property type="component" value="Unassembled WGS sequence"/>
</dbReference>
<evidence type="ECO:0000313" key="4">
    <source>
        <dbReference type="EMBL" id="KAK8387471.1"/>
    </source>
</evidence>
<feature type="region of interest" description="Disordered" evidence="3">
    <location>
        <begin position="198"/>
        <end position="490"/>
    </location>
</feature>
<dbReference type="GO" id="GO:0000932">
    <property type="term" value="C:P-body"/>
    <property type="evidence" value="ECO:0007669"/>
    <property type="project" value="UniProtKB-SubCell"/>
</dbReference>
<name>A0AAW0TLE8_SCYPA</name>